<dbReference type="Gene3D" id="3.90.76.10">
    <property type="entry name" value="Dipeptide-binding Protein, Domain 1"/>
    <property type="match status" value="1"/>
</dbReference>
<gene>
    <name evidence="8" type="ORF">FC85_GL000266</name>
</gene>
<dbReference type="GO" id="GO:1904680">
    <property type="term" value="F:peptide transmembrane transporter activity"/>
    <property type="evidence" value="ECO:0007669"/>
    <property type="project" value="TreeGrafter"/>
</dbReference>
<dbReference type="GO" id="GO:0043190">
    <property type="term" value="C:ATP-binding cassette (ABC) transporter complex"/>
    <property type="evidence" value="ECO:0007669"/>
    <property type="project" value="InterPro"/>
</dbReference>
<evidence type="ECO:0000313" key="8">
    <source>
        <dbReference type="EMBL" id="KRL65437.1"/>
    </source>
</evidence>
<dbReference type="EMBL" id="AZEY01000068">
    <property type="protein sequence ID" value="KRL65437.1"/>
    <property type="molecule type" value="Genomic_DNA"/>
</dbReference>
<dbReference type="PANTHER" id="PTHR30290:SF10">
    <property type="entry name" value="PERIPLASMIC OLIGOPEPTIDE-BINDING PROTEIN-RELATED"/>
    <property type="match status" value="1"/>
</dbReference>
<feature type="domain" description="Solute-binding protein family 5" evidence="7">
    <location>
        <begin position="76"/>
        <end position="459"/>
    </location>
</feature>
<sequence length="539" mass="59868">MKLGSFAKISGIAALSALILAGCGQSSATKSGKNELTWVQSSNMPTMDLSKATDQISGQTLNGSNEGLLRMAENNEVVPGVAKSYTISKDGKTWTFNLRHSKWSDGTAVTAKDFVYSWRRTLDPKTASQYAYIFDHVANATKVNEGKLPLSKLGVKADGNYKLVVTLARPQSYFKYLVAQSYFFPQKESVVKKDGGKYGTTSKDMIYNGPFKLTGWTGTNDTWSLVKNKHYWNAKKVTLDKIKFQVAKDPATALNQYQSGKVQVTPLVGQQVKQYKTNKDFVLRKNAATFYLEMNQKKYAFFRNQNIRKAISLTINRQQLTDKVLADGSVPAKGLVAANMSLHNGKDFADQAEVKGATSQNLVEAKKLWAKGLKETGKKSVSFNLMADDTEAGKRTTEFVQSQLTKLPGFKVTNQNLPYKTRLQRSADGQFDMVVTAWIADFPDPITFLSLLTSDNSYNNGKWQNAQYDKLVADAEGKDANNANKRWDDMVKAEKVLANDEGIVPLYQQATPQLVKSGIKGIQYFPTAPIWDWSKVTVK</sequence>
<dbReference type="AlphaFoldDB" id="A0A0R1S8L9"/>
<comment type="caution">
    <text evidence="8">The sequence shown here is derived from an EMBL/GenBank/DDBJ whole genome shotgun (WGS) entry which is preliminary data.</text>
</comment>
<evidence type="ECO:0000256" key="2">
    <source>
        <dbReference type="ARBA" id="ARBA00005695"/>
    </source>
</evidence>
<evidence type="ECO:0000256" key="6">
    <source>
        <dbReference type="SAM" id="SignalP"/>
    </source>
</evidence>
<dbReference type="InterPro" id="IPR030678">
    <property type="entry name" value="Peptide/Ni-bd"/>
</dbReference>
<evidence type="ECO:0000256" key="3">
    <source>
        <dbReference type="ARBA" id="ARBA00022448"/>
    </source>
</evidence>
<reference evidence="8 9" key="1">
    <citation type="journal article" date="2015" name="Genome Announc.">
        <title>Expanding the biotechnology potential of lactobacilli through comparative genomics of 213 strains and associated genera.</title>
        <authorList>
            <person name="Sun Z."/>
            <person name="Harris H.M."/>
            <person name="McCann A."/>
            <person name="Guo C."/>
            <person name="Argimon S."/>
            <person name="Zhang W."/>
            <person name="Yang X."/>
            <person name="Jeffery I.B."/>
            <person name="Cooney J.C."/>
            <person name="Kagawa T.F."/>
            <person name="Liu W."/>
            <person name="Song Y."/>
            <person name="Salvetti E."/>
            <person name="Wrobel A."/>
            <person name="Rasinkangas P."/>
            <person name="Parkhill J."/>
            <person name="Rea M.C."/>
            <person name="O'Sullivan O."/>
            <person name="Ritari J."/>
            <person name="Douillard F.P."/>
            <person name="Paul Ross R."/>
            <person name="Yang R."/>
            <person name="Briner A.E."/>
            <person name="Felis G.E."/>
            <person name="de Vos W.M."/>
            <person name="Barrangou R."/>
            <person name="Klaenhammer T.R."/>
            <person name="Caufield P.W."/>
            <person name="Cui Y."/>
            <person name="Zhang H."/>
            <person name="O'Toole P.W."/>
        </authorList>
    </citation>
    <scope>NUCLEOTIDE SEQUENCE [LARGE SCALE GENOMIC DNA]</scope>
    <source>
        <strain evidence="8 9">DSM 14421</strain>
    </source>
</reference>
<keyword evidence="5" id="KW-0653">Protein transport</keyword>
<name>A0A0R1S8L9_9LACO</name>
<dbReference type="Proteomes" id="UP000052013">
    <property type="component" value="Unassembled WGS sequence"/>
</dbReference>
<dbReference type="PIRSF" id="PIRSF002741">
    <property type="entry name" value="MppA"/>
    <property type="match status" value="1"/>
</dbReference>
<dbReference type="CDD" id="cd08504">
    <property type="entry name" value="PBP2_OppA"/>
    <property type="match status" value="1"/>
</dbReference>
<evidence type="ECO:0000313" key="9">
    <source>
        <dbReference type="Proteomes" id="UP000052013"/>
    </source>
</evidence>
<evidence type="ECO:0000256" key="5">
    <source>
        <dbReference type="ARBA" id="ARBA00022856"/>
    </source>
</evidence>
<dbReference type="Gene3D" id="3.10.105.10">
    <property type="entry name" value="Dipeptide-binding Protein, Domain 3"/>
    <property type="match status" value="1"/>
</dbReference>
<dbReference type="GO" id="GO:0015833">
    <property type="term" value="P:peptide transport"/>
    <property type="evidence" value="ECO:0007669"/>
    <property type="project" value="UniProtKB-KW"/>
</dbReference>
<dbReference type="PATRIC" id="fig|1423739.3.peg.279"/>
<dbReference type="STRING" id="1423739.FC85_GL000266"/>
<dbReference type="PANTHER" id="PTHR30290">
    <property type="entry name" value="PERIPLASMIC BINDING COMPONENT OF ABC TRANSPORTER"/>
    <property type="match status" value="1"/>
</dbReference>
<feature type="chain" id="PRO_5006410384" evidence="6">
    <location>
        <begin position="29"/>
        <end position="539"/>
    </location>
</feature>
<evidence type="ECO:0000259" key="7">
    <source>
        <dbReference type="Pfam" id="PF00496"/>
    </source>
</evidence>
<evidence type="ECO:0000256" key="1">
    <source>
        <dbReference type="ARBA" id="ARBA00004196"/>
    </source>
</evidence>
<dbReference type="PROSITE" id="PS51257">
    <property type="entry name" value="PROKAR_LIPOPROTEIN"/>
    <property type="match status" value="1"/>
</dbReference>
<feature type="signal peptide" evidence="6">
    <location>
        <begin position="1"/>
        <end position="28"/>
    </location>
</feature>
<dbReference type="Pfam" id="PF00496">
    <property type="entry name" value="SBP_bac_5"/>
    <property type="match status" value="1"/>
</dbReference>
<keyword evidence="5" id="KW-0571">Peptide transport</keyword>
<protein>
    <submittedName>
        <fullName evidence="8">Peptide ABC superfamily ATP binding cassette transporter, binding protein</fullName>
    </submittedName>
</protein>
<dbReference type="InterPro" id="IPR000914">
    <property type="entry name" value="SBP_5_dom"/>
</dbReference>
<keyword evidence="4 6" id="KW-0732">Signal</keyword>
<comment type="subcellular location">
    <subcellularLocation>
        <location evidence="1">Cell envelope</location>
    </subcellularLocation>
</comment>
<dbReference type="SUPFAM" id="SSF53850">
    <property type="entry name" value="Periplasmic binding protein-like II"/>
    <property type="match status" value="1"/>
</dbReference>
<comment type="similarity">
    <text evidence="2">Belongs to the bacterial solute-binding protein 5 family.</text>
</comment>
<dbReference type="FunFam" id="3.10.105.10:FF:000001">
    <property type="entry name" value="Oligopeptide ABC transporter, oligopeptide-binding protein"/>
    <property type="match status" value="1"/>
</dbReference>
<dbReference type="FunFam" id="3.90.76.10:FF:000001">
    <property type="entry name" value="Oligopeptide ABC transporter substrate-binding protein"/>
    <property type="match status" value="1"/>
</dbReference>
<organism evidence="8 9">
    <name type="scientific">Lentilactobacillus diolivorans DSM 14421</name>
    <dbReference type="NCBI Taxonomy" id="1423739"/>
    <lineage>
        <taxon>Bacteria</taxon>
        <taxon>Bacillati</taxon>
        <taxon>Bacillota</taxon>
        <taxon>Bacilli</taxon>
        <taxon>Lactobacillales</taxon>
        <taxon>Lactobacillaceae</taxon>
        <taxon>Lentilactobacillus</taxon>
    </lineage>
</organism>
<dbReference type="RefSeq" id="WP_057864851.1">
    <property type="nucleotide sequence ID" value="NZ_AZEY01000068.1"/>
</dbReference>
<dbReference type="GO" id="GO:0030288">
    <property type="term" value="C:outer membrane-bounded periplasmic space"/>
    <property type="evidence" value="ECO:0007669"/>
    <property type="project" value="UniProtKB-ARBA"/>
</dbReference>
<proteinExistence type="inferred from homology"/>
<keyword evidence="3" id="KW-0813">Transport</keyword>
<evidence type="ECO:0000256" key="4">
    <source>
        <dbReference type="ARBA" id="ARBA00022729"/>
    </source>
</evidence>
<accession>A0A0R1S8L9</accession>
<dbReference type="Gene3D" id="3.40.190.10">
    <property type="entry name" value="Periplasmic binding protein-like II"/>
    <property type="match status" value="1"/>
</dbReference>
<dbReference type="InterPro" id="IPR039424">
    <property type="entry name" value="SBP_5"/>
</dbReference>